<feature type="region of interest" description="Disordered" evidence="1">
    <location>
        <begin position="1"/>
        <end position="78"/>
    </location>
</feature>
<evidence type="ECO:0000313" key="2">
    <source>
        <dbReference type="EMBL" id="CAI9112185.1"/>
    </source>
</evidence>
<reference evidence="2" key="1">
    <citation type="submission" date="2023-03" db="EMBL/GenBank/DDBJ databases">
        <authorList>
            <person name="Julca I."/>
        </authorList>
    </citation>
    <scope>NUCLEOTIDE SEQUENCE</scope>
</reference>
<name>A0AAV1DWC4_OLDCO</name>
<dbReference type="Proteomes" id="UP001161247">
    <property type="component" value="Chromosome 7"/>
</dbReference>
<gene>
    <name evidence="2" type="ORF">OLC1_LOCUS19425</name>
</gene>
<proteinExistence type="predicted"/>
<feature type="compositionally biased region" description="Basic and acidic residues" evidence="1">
    <location>
        <begin position="40"/>
        <end position="51"/>
    </location>
</feature>
<dbReference type="EMBL" id="OX459124">
    <property type="protein sequence ID" value="CAI9112185.1"/>
    <property type="molecule type" value="Genomic_DNA"/>
</dbReference>
<protein>
    <submittedName>
        <fullName evidence="2">OLC1v1012591C1</fullName>
    </submittedName>
</protein>
<dbReference type="AlphaFoldDB" id="A0AAV1DWC4"/>
<sequence>MANSLSVLSPLKTTKEASLPPTTIEEEDGGLGERSGVSGGERRPVKMEKEFPPPIPWLARTENPSNAPLIPPEETPSKPTLVIKSTPLSIPIQSLKSRAAPSASLHRIACALLFFFFGLHLQRCCSLPFNLLTVVALVLKPPPQIGNWEF</sequence>
<evidence type="ECO:0000256" key="1">
    <source>
        <dbReference type="SAM" id="MobiDB-lite"/>
    </source>
</evidence>
<evidence type="ECO:0000313" key="3">
    <source>
        <dbReference type="Proteomes" id="UP001161247"/>
    </source>
</evidence>
<accession>A0AAV1DWC4</accession>
<organism evidence="2 3">
    <name type="scientific">Oldenlandia corymbosa var. corymbosa</name>
    <dbReference type="NCBI Taxonomy" id="529605"/>
    <lineage>
        <taxon>Eukaryota</taxon>
        <taxon>Viridiplantae</taxon>
        <taxon>Streptophyta</taxon>
        <taxon>Embryophyta</taxon>
        <taxon>Tracheophyta</taxon>
        <taxon>Spermatophyta</taxon>
        <taxon>Magnoliopsida</taxon>
        <taxon>eudicotyledons</taxon>
        <taxon>Gunneridae</taxon>
        <taxon>Pentapetalae</taxon>
        <taxon>asterids</taxon>
        <taxon>lamiids</taxon>
        <taxon>Gentianales</taxon>
        <taxon>Rubiaceae</taxon>
        <taxon>Rubioideae</taxon>
        <taxon>Spermacoceae</taxon>
        <taxon>Hedyotis-Oldenlandia complex</taxon>
        <taxon>Oldenlandia</taxon>
    </lineage>
</organism>
<keyword evidence="3" id="KW-1185">Reference proteome</keyword>